<dbReference type="InterPro" id="IPR001460">
    <property type="entry name" value="PCN-bd_Tpept"/>
</dbReference>
<dbReference type="PANTHER" id="PTHR30627:SF26">
    <property type="entry name" value="PENICILLIN-BINDING PROTEIN 2B"/>
    <property type="match status" value="1"/>
</dbReference>
<dbReference type="GO" id="GO:0008658">
    <property type="term" value="F:penicillin binding"/>
    <property type="evidence" value="ECO:0007669"/>
    <property type="project" value="InterPro"/>
</dbReference>
<dbReference type="InterPro" id="IPR005543">
    <property type="entry name" value="PASTA_dom"/>
</dbReference>
<dbReference type="InterPro" id="IPR012338">
    <property type="entry name" value="Beta-lactam/transpept-like"/>
</dbReference>
<reference evidence="7 8" key="1">
    <citation type="journal article" date="2019" name="Syst. Appl. Microbiol.">
        <title>Oenococcus sicerae sp. nov., isolated from French cider.</title>
        <authorList>
            <person name="Cousin F.J."/>
            <person name="Le Guellec R."/>
            <person name="Chagnot C."/>
            <person name="Goux D."/>
            <person name="Dalmasso M."/>
            <person name="Laplace J.M."/>
            <person name="Cretenet M."/>
        </authorList>
    </citation>
    <scope>NUCLEOTIDE SEQUENCE [LARGE SCALE GENOMIC DNA]</scope>
    <source>
        <strain evidence="7 8">UCMA 15228</strain>
    </source>
</reference>
<dbReference type="Gene3D" id="3.90.1310.10">
    <property type="entry name" value="Penicillin-binding protein 2a (Domain 2)"/>
    <property type="match status" value="1"/>
</dbReference>
<keyword evidence="3 4" id="KW-0472">Membrane</keyword>
<evidence type="ECO:0000313" key="7">
    <source>
        <dbReference type="EMBL" id="QAS69047.1"/>
    </source>
</evidence>
<dbReference type="Pfam" id="PF03717">
    <property type="entry name" value="PBP_dimer"/>
    <property type="match status" value="1"/>
</dbReference>
<reference evidence="6" key="2">
    <citation type="submission" date="2019-01" db="EMBL/GenBank/DDBJ databases">
        <title>Oenococcus sicerae UCMA17102.</title>
        <authorList>
            <person name="Cousin F.J."/>
            <person name="Le Guellec R."/>
            <person name="Cretenet M."/>
        </authorList>
    </citation>
    <scope>NUCLEOTIDE SEQUENCE</scope>
    <source>
        <strain evidence="6">UCMA17102</strain>
    </source>
</reference>
<dbReference type="Proteomes" id="UP001167919">
    <property type="component" value="Unassembled WGS sequence"/>
</dbReference>
<evidence type="ECO:0000256" key="4">
    <source>
        <dbReference type="SAM" id="Phobius"/>
    </source>
</evidence>
<dbReference type="EMBL" id="SDWY01000001">
    <property type="protein sequence ID" value="MDN6899894.1"/>
    <property type="molecule type" value="Genomic_DNA"/>
</dbReference>
<dbReference type="Gene3D" id="2.20.70.70">
    <property type="match status" value="1"/>
</dbReference>
<dbReference type="CDD" id="cd06575">
    <property type="entry name" value="PASTA_Pbp2x-like_2"/>
    <property type="match status" value="1"/>
</dbReference>
<dbReference type="SUPFAM" id="SSF54184">
    <property type="entry name" value="Penicillin-binding protein 2x (pbp-2x), c-terminal domain"/>
    <property type="match status" value="2"/>
</dbReference>
<dbReference type="SMART" id="SM00740">
    <property type="entry name" value="PASTA"/>
    <property type="match status" value="2"/>
</dbReference>
<dbReference type="Gene3D" id="3.30.70.2110">
    <property type="match status" value="1"/>
</dbReference>
<evidence type="ECO:0000313" key="9">
    <source>
        <dbReference type="Proteomes" id="UP001167919"/>
    </source>
</evidence>
<dbReference type="InterPro" id="IPR036138">
    <property type="entry name" value="PBP_dimer_sf"/>
</dbReference>
<sequence>MDQKKRKKLKINPIMRSKRAGMMIFFTISVILLLLSLRFIYVSFTRNIKGRTLSEKTLRRFVSDQSIQPKRGSIFDTTGQTLAENTTTYNLYAVVDKNYVSGTKRLYVTNKKKAAKVLSKVIGLKESDILQRLNAKQGTFQVEFGSAGQNLSIAQHDKIVAAKLSGLDFTTSAARLYPNGVFASQLIGLTANKTNSKNQTTKMTGIMGIESSMNKYLTGKAGLKTGQQTAEGVSLTSYTNKKAKDGDDVYLTLNYNLQFQLENLMSSVYKTTKPKAMAAMLINAQSGAILAASQRPTFNATTKSGLGKMWDNLLVQDPIEPGSTMKAFTLSAAIESGHWNPTATFKSGELNIGTQKVYDAESNMGILSYREGFARSSNVAFAKTEISMGAATWLNYIHRFRFLQPTKTMLPNEAGGSIVFNEPIEQANTAFGQGIEVTPMQIVQSLTAIANDGKEIRPYLVSKVVDPDTQKIVYKHQKTVLSRTIKQSTAEQVRKDMIDVVNLSDGTARTYSLAKQGYQIAAKTGTAQIAINGKYTNNYEESTHSVEVLVPADHPKFIFYMYLKQPQKFIGGLADTTINTVFHPLIMSALNNAKVNQPVSVKNIVVPDLTGKTLSQATLSLNNSNTKLVLIGDNNKKITQQSVSPESKIISGQKIFVKSSGTISMPDITGWSISDVAAFAHYAGVKLTYSGAGKVVSQSIITKGIIEQGENLEVKLQ</sequence>
<gene>
    <name evidence="7" type="ORF">DLJ48_00100</name>
    <name evidence="6" type="ORF">EVC35_02590</name>
</gene>
<feature type="domain" description="PASTA" evidence="5">
    <location>
        <begin position="600"/>
        <end position="661"/>
    </location>
</feature>
<feature type="transmembrane region" description="Helical" evidence="4">
    <location>
        <begin position="20"/>
        <end position="41"/>
    </location>
</feature>
<reference evidence="7" key="3">
    <citation type="submission" date="2020-01" db="EMBL/GenBank/DDBJ databases">
        <authorList>
            <person name="Cousin F.J."/>
            <person name="Le Guellec R."/>
            <person name="Cretenet M."/>
        </authorList>
    </citation>
    <scope>NUCLEOTIDE SEQUENCE</scope>
    <source>
        <strain evidence="7">UCMA 15228</strain>
    </source>
</reference>
<evidence type="ECO:0000259" key="5">
    <source>
        <dbReference type="SMART" id="SM00740"/>
    </source>
</evidence>
<dbReference type="Pfam" id="PF00905">
    <property type="entry name" value="Transpeptidase"/>
    <property type="match status" value="1"/>
</dbReference>
<dbReference type="InterPro" id="IPR005311">
    <property type="entry name" value="PBP_dimer"/>
</dbReference>
<name>A0AAJ1R859_9LACO</name>
<dbReference type="Proteomes" id="UP000286907">
    <property type="component" value="Chromosome"/>
</dbReference>
<keyword evidence="4" id="KW-0812">Transmembrane</keyword>
<dbReference type="PANTHER" id="PTHR30627">
    <property type="entry name" value="PEPTIDOGLYCAN D,D-TRANSPEPTIDASE"/>
    <property type="match status" value="1"/>
</dbReference>
<dbReference type="GO" id="GO:0071555">
    <property type="term" value="P:cell wall organization"/>
    <property type="evidence" value="ECO:0007669"/>
    <property type="project" value="TreeGrafter"/>
</dbReference>
<feature type="domain" description="PASTA" evidence="5">
    <location>
        <begin position="662"/>
        <end position="717"/>
    </location>
</feature>
<dbReference type="Pfam" id="PF03793">
    <property type="entry name" value="PASTA"/>
    <property type="match status" value="2"/>
</dbReference>
<evidence type="ECO:0000256" key="1">
    <source>
        <dbReference type="ARBA" id="ARBA00004162"/>
    </source>
</evidence>
<protein>
    <submittedName>
        <fullName evidence="6">Penicillin-binding protein</fullName>
    </submittedName>
</protein>
<dbReference type="Gene3D" id="3.40.710.10">
    <property type="entry name" value="DD-peptidase/beta-lactamase superfamily"/>
    <property type="match status" value="1"/>
</dbReference>
<dbReference type="EMBL" id="CP029684">
    <property type="protein sequence ID" value="QAS69047.1"/>
    <property type="molecule type" value="Genomic_DNA"/>
</dbReference>
<organism evidence="6 9">
    <name type="scientific">Oenococcus sicerae</name>
    <dbReference type="NCBI Taxonomy" id="2203724"/>
    <lineage>
        <taxon>Bacteria</taxon>
        <taxon>Bacillati</taxon>
        <taxon>Bacillota</taxon>
        <taxon>Bacilli</taxon>
        <taxon>Lactobacillales</taxon>
        <taxon>Lactobacillaceae</taxon>
        <taxon>Oenococcus</taxon>
    </lineage>
</organism>
<keyword evidence="4" id="KW-1133">Transmembrane helix</keyword>
<dbReference type="AlphaFoldDB" id="A0AAJ1R859"/>
<dbReference type="GO" id="GO:0005886">
    <property type="term" value="C:plasma membrane"/>
    <property type="evidence" value="ECO:0007669"/>
    <property type="project" value="UniProtKB-SubCell"/>
</dbReference>
<evidence type="ECO:0000256" key="2">
    <source>
        <dbReference type="ARBA" id="ARBA00007171"/>
    </source>
</evidence>
<dbReference type="CDD" id="cd06576">
    <property type="entry name" value="PASTA_Pbp2x-like_1"/>
    <property type="match status" value="1"/>
</dbReference>
<accession>A0AAJ1R859</accession>
<evidence type="ECO:0000256" key="3">
    <source>
        <dbReference type="ARBA" id="ARBA00023136"/>
    </source>
</evidence>
<proteinExistence type="inferred from homology"/>
<dbReference type="SUPFAM" id="SSF56519">
    <property type="entry name" value="Penicillin binding protein dimerisation domain"/>
    <property type="match status" value="1"/>
</dbReference>
<comment type="similarity">
    <text evidence="2">Belongs to the transpeptidase family.</text>
</comment>
<dbReference type="SUPFAM" id="SSF56601">
    <property type="entry name" value="beta-lactamase/transpeptidase-like"/>
    <property type="match status" value="1"/>
</dbReference>
<dbReference type="InterPro" id="IPR050515">
    <property type="entry name" value="Beta-lactam/transpept"/>
</dbReference>
<evidence type="ECO:0000313" key="8">
    <source>
        <dbReference type="Proteomes" id="UP000286907"/>
    </source>
</evidence>
<evidence type="ECO:0000313" key="6">
    <source>
        <dbReference type="EMBL" id="MDN6899894.1"/>
    </source>
</evidence>
<comment type="subcellular location">
    <subcellularLocation>
        <location evidence="1">Cell membrane</location>
        <topology evidence="1">Single-pass membrane protein</topology>
    </subcellularLocation>
</comment>
<keyword evidence="8" id="KW-1185">Reference proteome</keyword>